<name>A0A4Z2FG12_9TELE</name>
<reference evidence="1 2" key="1">
    <citation type="submission" date="2019-03" db="EMBL/GenBank/DDBJ databases">
        <title>First draft genome of Liparis tanakae, snailfish: a comprehensive survey of snailfish specific genes.</title>
        <authorList>
            <person name="Kim W."/>
            <person name="Song I."/>
            <person name="Jeong J.-H."/>
            <person name="Kim D."/>
            <person name="Kim S."/>
            <person name="Ryu S."/>
            <person name="Song J.Y."/>
            <person name="Lee S.K."/>
        </authorList>
    </citation>
    <scope>NUCLEOTIDE SEQUENCE [LARGE SCALE GENOMIC DNA]</scope>
    <source>
        <tissue evidence="1">Muscle</tissue>
    </source>
</reference>
<keyword evidence="2" id="KW-1185">Reference proteome</keyword>
<organism evidence="1 2">
    <name type="scientific">Liparis tanakae</name>
    <name type="common">Tanaka's snailfish</name>
    <dbReference type="NCBI Taxonomy" id="230148"/>
    <lineage>
        <taxon>Eukaryota</taxon>
        <taxon>Metazoa</taxon>
        <taxon>Chordata</taxon>
        <taxon>Craniata</taxon>
        <taxon>Vertebrata</taxon>
        <taxon>Euteleostomi</taxon>
        <taxon>Actinopterygii</taxon>
        <taxon>Neopterygii</taxon>
        <taxon>Teleostei</taxon>
        <taxon>Neoteleostei</taxon>
        <taxon>Acanthomorphata</taxon>
        <taxon>Eupercaria</taxon>
        <taxon>Perciformes</taxon>
        <taxon>Cottioidei</taxon>
        <taxon>Cottales</taxon>
        <taxon>Liparidae</taxon>
        <taxon>Liparis</taxon>
    </lineage>
</organism>
<dbReference type="Proteomes" id="UP000314294">
    <property type="component" value="Unassembled WGS sequence"/>
</dbReference>
<evidence type="ECO:0000313" key="2">
    <source>
        <dbReference type="Proteomes" id="UP000314294"/>
    </source>
</evidence>
<sequence>MPDFCEKAVSISCCGAVRVGTGLDDGVGAGATNARRISSVVAIRMKSWCSKSSGFSHIGIGVFKPRPRPGTPEASRVAPPLAVSASPVIRPALVGASAFTVTELRSSSIIML</sequence>
<comment type="caution">
    <text evidence="1">The sequence shown here is derived from an EMBL/GenBank/DDBJ whole genome shotgun (WGS) entry which is preliminary data.</text>
</comment>
<evidence type="ECO:0000313" key="1">
    <source>
        <dbReference type="EMBL" id="TNN40147.1"/>
    </source>
</evidence>
<dbReference type="AlphaFoldDB" id="A0A4Z2FG12"/>
<accession>A0A4Z2FG12</accession>
<dbReference type="EMBL" id="SRLO01001214">
    <property type="protein sequence ID" value="TNN40147.1"/>
    <property type="molecule type" value="Genomic_DNA"/>
</dbReference>
<gene>
    <name evidence="1" type="ORF">EYF80_049680</name>
</gene>
<protein>
    <submittedName>
        <fullName evidence="1">Uncharacterized protein</fullName>
    </submittedName>
</protein>
<proteinExistence type="predicted"/>